<name>A0A8X6X040_9ARAC</name>
<gene>
    <name evidence="1" type="ORF">TNIN_395701</name>
</gene>
<reference evidence="1" key="1">
    <citation type="submission" date="2020-08" db="EMBL/GenBank/DDBJ databases">
        <title>Multicomponent nature underlies the extraordinary mechanical properties of spider dragline silk.</title>
        <authorList>
            <person name="Kono N."/>
            <person name="Nakamura H."/>
            <person name="Mori M."/>
            <person name="Yoshida Y."/>
            <person name="Ohtoshi R."/>
            <person name="Malay A.D."/>
            <person name="Moran D.A.P."/>
            <person name="Tomita M."/>
            <person name="Numata K."/>
            <person name="Arakawa K."/>
        </authorList>
    </citation>
    <scope>NUCLEOTIDE SEQUENCE</scope>
</reference>
<dbReference type="Proteomes" id="UP000886998">
    <property type="component" value="Unassembled WGS sequence"/>
</dbReference>
<proteinExistence type="predicted"/>
<dbReference type="AlphaFoldDB" id="A0A8X6X040"/>
<keyword evidence="2" id="KW-1185">Reference proteome</keyword>
<comment type="caution">
    <text evidence="1">The sequence shown here is derived from an EMBL/GenBank/DDBJ whole genome shotgun (WGS) entry which is preliminary data.</text>
</comment>
<protein>
    <submittedName>
        <fullName evidence="1">Uncharacterized protein</fullName>
    </submittedName>
</protein>
<evidence type="ECO:0000313" key="1">
    <source>
        <dbReference type="EMBL" id="GFY44503.1"/>
    </source>
</evidence>
<organism evidence="1 2">
    <name type="scientific">Trichonephila inaurata madagascariensis</name>
    <dbReference type="NCBI Taxonomy" id="2747483"/>
    <lineage>
        <taxon>Eukaryota</taxon>
        <taxon>Metazoa</taxon>
        <taxon>Ecdysozoa</taxon>
        <taxon>Arthropoda</taxon>
        <taxon>Chelicerata</taxon>
        <taxon>Arachnida</taxon>
        <taxon>Araneae</taxon>
        <taxon>Araneomorphae</taxon>
        <taxon>Entelegynae</taxon>
        <taxon>Araneoidea</taxon>
        <taxon>Nephilidae</taxon>
        <taxon>Trichonephila</taxon>
        <taxon>Trichonephila inaurata</taxon>
    </lineage>
</organism>
<accession>A0A8X6X040</accession>
<sequence length="91" mass="10082">MWACLYTSRPDIEMRSVGLCFISLSIVHCSPLTSKIPFSFLHSPPNRKMSSNSSGEDSPLARKRLLPSHSLEEASLLCEELSAFDEGCFST</sequence>
<evidence type="ECO:0000313" key="2">
    <source>
        <dbReference type="Proteomes" id="UP000886998"/>
    </source>
</evidence>
<dbReference type="EMBL" id="BMAV01004270">
    <property type="protein sequence ID" value="GFY44503.1"/>
    <property type="molecule type" value="Genomic_DNA"/>
</dbReference>